<dbReference type="Gene3D" id="1.10.287.540">
    <property type="entry name" value="Helix hairpin bin"/>
    <property type="match status" value="1"/>
</dbReference>
<dbReference type="RefSeq" id="WP_006730934.1">
    <property type="nucleotide sequence ID" value="NZ_CP049223.1"/>
</dbReference>
<proteinExistence type="inferred from homology"/>
<comment type="subcellular location">
    <subcellularLocation>
        <location evidence="2">Cytoplasm</location>
    </subcellularLocation>
</comment>
<dbReference type="PANTHER" id="PTHR37300:SF1">
    <property type="entry name" value="UPF0291 PROTEIN YNZC"/>
    <property type="match status" value="1"/>
</dbReference>
<dbReference type="Pfam" id="PF05979">
    <property type="entry name" value="DUF896"/>
    <property type="match status" value="1"/>
</dbReference>
<dbReference type="AlphaFoldDB" id="A0A6G7BJK7"/>
<evidence type="ECO:0000256" key="1">
    <source>
        <dbReference type="ARBA" id="ARBA00022490"/>
    </source>
</evidence>
<dbReference type="SUPFAM" id="SSF158221">
    <property type="entry name" value="YnzC-like"/>
    <property type="match status" value="1"/>
</dbReference>
<evidence type="ECO:0000256" key="2">
    <source>
        <dbReference type="HAMAP-Rule" id="MF_01103"/>
    </source>
</evidence>
<name>A0A6G7BJK7_9LACO</name>
<organism evidence="3 4">
    <name type="scientific">Lactobacillus iners</name>
    <dbReference type="NCBI Taxonomy" id="147802"/>
    <lineage>
        <taxon>Bacteria</taxon>
        <taxon>Bacillati</taxon>
        <taxon>Bacillota</taxon>
        <taxon>Bacilli</taxon>
        <taxon>Lactobacillales</taxon>
        <taxon>Lactobacillaceae</taxon>
        <taxon>Lactobacillus</taxon>
    </lineage>
</organism>
<protein>
    <recommendedName>
        <fullName evidence="2">UPF0291 protein G6Z83_02910</fullName>
    </recommendedName>
</protein>
<dbReference type="GO" id="GO:0005737">
    <property type="term" value="C:cytoplasm"/>
    <property type="evidence" value="ECO:0007669"/>
    <property type="project" value="UniProtKB-SubCell"/>
</dbReference>
<gene>
    <name evidence="3" type="ORF">G6Z83_02910</name>
</gene>
<keyword evidence="1 2" id="KW-0963">Cytoplasm</keyword>
<dbReference type="Proteomes" id="UP000501676">
    <property type="component" value="Chromosome"/>
</dbReference>
<evidence type="ECO:0000313" key="4">
    <source>
        <dbReference type="Proteomes" id="UP000501676"/>
    </source>
</evidence>
<dbReference type="InterPro" id="IPR009242">
    <property type="entry name" value="DUF896"/>
</dbReference>
<sequence length="81" mass="9589">MSEADEKLVKRINELYHLSKQRKLTELEIKEQKKLRLQFLANFRAGFKQQIEDIVFVDEKGNEVTSEKAKAVQRKKGLRKD</sequence>
<dbReference type="HAMAP" id="MF_01103">
    <property type="entry name" value="UPF0291"/>
    <property type="match status" value="1"/>
</dbReference>
<reference evidence="3 4" key="1">
    <citation type="submission" date="2020-02" db="EMBL/GenBank/DDBJ databases">
        <title>Complete genome sequences of six Lactobacillus iners strains isolated from the human vagina.</title>
        <authorList>
            <person name="France M.T."/>
            <person name="Rutt L."/>
            <person name="Narina S."/>
            <person name="Arbaugh S."/>
            <person name="Humphrys M.S."/>
            <person name="Ma B."/>
            <person name="Hayward M.R."/>
            <person name="Relman D."/>
            <person name="Kwon D.S."/>
            <person name="Ravel J."/>
        </authorList>
    </citation>
    <scope>NUCLEOTIDE SEQUENCE [LARGE SCALE GENOMIC DNA]</scope>
    <source>
        <strain evidence="3 4">C0210C1</strain>
    </source>
</reference>
<comment type="similarity">
    <text evidence="2">Belongs to the UPF0291 family.</text>
</comment>
<dbReference type="PANTHER" id="PTHR37300">
    <property type="entry name" value="UPF0291 PROTEIN CBO2609/CLC_2481"/>
    <property type="match status" value="1"/>
</dbReference>
<accession>A0A6G7BJK7</accession>
<evidence type="ECO:0000313" key="3">
    <source>
        <dbReference type="EMBL" id="QIH23683.1"/>
    </source>
</evidence>
<dbReference type="EMBL" id="CP049228">
    <property type="protein sequence ID" value="QIH23683.1"/>
    <property type="molecule type" value="Genomic_DNA"/>
</dbReference>